<comment type="similarity">
    <text evidence="4">Belongs to the Nudix hydrolase family.</text>
</comment>
<protein>
    <submittedName>
        <fullName evidence="6">DNA mismatch repair protein MutT</fullName>
    </submittedName>
</protein>
<dbReference type="InterPro" id="IPR000086">
    <property type="entry name" value="NUDIX_hydrolase_dom"/>
</dbReference>
<comment type="cofactor">
    <cofactor evidence="1">
        <name>Mg(2+)</name>
        <dbReference type="ChEBI" id="CHEBI:18420"/>
    </cofactor>
</comment>
<dbReference type="EMBL" id="BSKO01000001">
    <property type="protein sequence ID" value="GLO64572.1"/>
    <property type="molecule type" value="Genomic_DNA"/>
</dbReference>
<evidence type="ECO:0000313" key="7">
    <source>
        <dbReference type="Proteomes" id="UP001275436"/>
    </source>
</evidence>
<keyword evidence="3" id="KW-0460">Magnesium</keyword>
<gene>
    <name evidence="6" type="ORF">MACH08_03560</name>
</gene>
<keyword evidence="2 4" id="KW-0378">Hydrolase</keyword>
<accession>A0ABQ5TJD5</accession>
<sequence length="134" mass="15010">MRDRGSIILAVNNKVAVIKREFGNKVYYVFPGGGIEKGETPQEAAKREAYEELGLQVTIGECIAEIAYNGIQYYFAAQVIDGEFGTGKGAEFFNEGRGSYTPEWMEIDKLSIVDMRPPELLEVIQAHYTAQHKK</sequence>
<dbReference type="PANTHER" id="PTHR43222:SF2">
    <property type="entry name" value="NUDIX HYDROLASE 23, CHLOROPLASTIC"/>
    <property type="match status" value="1"/>
</dbReference>
<dbReference type="PROSITE" id="PS00893">
    <property type="entry name" value="NUDIX_BOX"/>
    <property type="match status" value="1"/>
</dbReference>
<evidence type="ECO:0000256" key="2">
    <source>
        <dbReference type="ARBA" id="ARBA00022801"/>
    </source>
</evidence>
<evidence type="ECO:0000259" key="5">
    <source>
        <dbReference type="PROSITE" id="PS51462"/>
    </source>
</evidence>
<dbReference type="Proteomes" id="UP001275436">
    <property type="component" value="Unassembled WGS sequence"/>
</dbReference>
<dbReference type="InterPro" id="IPR015797">
    <property type="entry name" value="NUDIX_hydrolase-like_dom_sf"/>
</dbReference>
<evidence type="ECO:0000256" key="4">
    <source>
        <dbReference type="RuleBase" id="RU003476"/>
    </source>
</evidence>
<evidence type="ECO:0000256" key="1">
    <source>
        <dbReference type="ARBA" id="ARBA00001946"/>
    </source>
</evidence>
<name>A0ABQ5TJD5_9BACI</name>
<evidence type="ECO:0000256" key="3">
    <source>
        <dbReference type="ARBA" id="ARBA00022842"/>
    </source>
</evidence>
<dbReference type="PANTHER" id="PTHR43222">
    <property type="entry name" value="NUDIX HYDROLASE 23"/>
    <property type="match status" value="1"/>
</dbReference>
<dbReference type="Gene3D" id="3.90.79.10">
    <property type="entry name" value="Nucleoside Triphosphate Pyrophosphohydrolase"/>
    <property type="match status" value="1"/>
</dbReference>
<reference evidence="6 7" key="1">
    <citation type="submission" date="2023-02" db="EMBL/GenBank/DDBJ databases">
        <title>Oceanobacillus kimchii IFOP_LL358 isolated form Alexandrium catenella lab strain.</title>
        <authorList>
            <person name="Gajardo G."/>
            <person name="Ueki S."/>
            <person name="Maruyama F."/>
        </authorList>
    </citation>
    <scope>NUCLEOTIDE SEQUENCE [LARGE SCALE GENOMIC DNA]</scope>
    <source>
        <strain evidence="6 7">IFOP_LL358</strain>
    </source>
</reference>
<organism evidence="6 7">
    <name type="scientific">Oceanobacillus kimchii</name>
    <dbReference type="NCBI Taxonomy" id="746691"/>
    <lineage>
        <taxon>Bacteria</taxon>
        <taxon>Bacillati</taxon>
        <taxon>Bacillota</taxon>
        <taxon>Bacilli</taxon>
        <taxon>Bacillales</taxon>
        <taxon>Bacillaceae</taxon>
        <taxon>Oceanobacillus</taxon>
    </lineage>
</organism>
<dbReference type="PROSITE" id="PS51462">
    <property type="entry name" value="NUDIX"/>
    <property type="match status" value="1"/>
</dbReference>
<dbReference type="InterPro" id="IPR020476">
    <property type="entry name" value="Nudix_hydrolase"/>
</dbReference>
<dbReference type="PRINTS" id="PR00502">
    <property type="entry name" value="NUDIXFAMILY"/>
</dbReference>
<evidence type="ECO:0000313" key="6">
    <source>
        <dbReference type="EMBL" id="GLO64572.1"/>
    </source>
</evidence>
<proteinExistence type="inferred from homology"/>
<dbReference type="Pfam" id="PF00293">
    <property type="entry name" value="NUDIX"/>
    <property type="match status" value="1"/>
</dbReference>
<dbReference type="SUPFAM" id="SSF55811">
    <property type="entry name" value="Nudix"/>
    <property type="match status" value="1"/>
</dbReference>
<comment type="caution">
    <text evidence="6">The sequence shown here is derived from an EMBL/GenBank/DDBJ whole genome shotgun (WGS) entry which is preliminary data.</text>
</comment>
<dbReference type="InterPro" id="IPR020084">
    <property type="entry name" value="NUDIX_hydrolase_CS"/>
</dbReference>
<dbReference type="CDD" id="cd04669">
    <property type="entry name" value="NUDIX_Hydrolase"/>
    <property type="match status" value="1"/>
</dbReference>
<keyword evidence="7" id="KW-1185">Reference proteome</keyword>
<dbReference type="RefSeq" id="WP_017795371.1">
    <property type="nucleotide sequence ID" value="NZ_BSKO01000001.1"/>
</dbReference>
<feature type="domain" description="Nudix hydrolase" evidence="5">
    <location>
        <begin position="1"/>
        <end position="128"/>
    </location>
</feature>